<feature type="modified residue" description="4-aspartylphosphate" evidence="2">
    <location>
        <position position="83"/>
    </location>
</feature>
<dbReference type="PANTHER" id="PTHR43719">
    <property type="entry name" value="TWO-COMPONENT HISTIDINE KINASE"/>
    <property type="match status" value="1"/>
</dbReference>
<dbReference type="AlphaFoldDB" id="A0A3M2S328"/>
<dbReference type="SMART" id="SM00448">
    <property type="entry name" value="REC"/>
    <property type="match status" value="1"/>
</dbReference>
<evidence type="ECO:0000313" key="5">
    <source>
        <dbReference type="EMBL" id="RMJ11946.1"/>
    </source>
</evidence>
<evidence type="ECO:0000256" key="3">
    <source>
        <dbReference type="SAM" id="MobiDB-lite"/>
    </source>
</evidence>
<evidence type="ECO:0000256" key="2">
    <source>
        <dbReference type="PROSITE-ProRule" id="PRU00169"/>
    </source>
</evidence>
<dbReference type="Proteomes" id="UP000277212">
    <property type="component" value="Unassembled WGS sequence"/>
</dbReference>
<dbReference type="InterPro" id="IPR001789">
    <property type="entry name" value="Sig_transdc_resp-reg_receiver"/>
</dbReference>
<organism evidence="5 6">
    <name type="scientific">Fusarium kuroshium</name>
    <dbReference type="NCBI Taxonomy" id="2010991"/>
    <lineage>
        <taxon>Eukaryota</taxon>
        <taxon>Fungi</taxon>
        <taxon>Dikarya</taxon>
        <taxon>Ascomycota</taxon>
        <taxon>Pezizomycotina</taxon>
        <taxon>Sordariomycetes</taxon>
        <taxon>Hypocreomycetidae</taxon>
        <taxon>Hypocreales</taxon>
        <taxon>Nectriaceae</taxon>
        <taxon>Fusarium</taxon>
        <taxon>Fusarium solani species complex</taxon>
    </lineage>
</organism>
<evidence type="ECO:0000259" key="4">
    <source>
        <dbReference type="PROSITE" id="PS50110"/>
    </source>
</evidence>
<dbReference type="InterPro" id="IPR050956">
    <property type="entry name" value="2C_system_His_kinase"/>
</dbReference>
<dbReference type="OrthoDB" id="303614at2759"/>
<feature type="domain" description="Response regulatory" evidence="4">
    <location>
        <begin position="32"/>
        <end position="157"/>
    </location>
</feature>
<dbReference type="GO" id="GO:0000160">
    <property type="term" value="P:phosphorelay signal transduction system"/>
    <property type="evidence" value="ECO:0007669"/>
    <property type="project" value="InterPro"/>
</dbReference>
<feature type="region of interest" description="Disordered" evidence="3">
    <location>
        <begin position="1"/>
        <end position="29"/>
    </location>
</feature>
<name>A0A3M2S328_9HYPO</name>
<dbReference type="PROSITE" id="PS50110">
    <property type="entry name" value="RESPONSE_REGULATORY"/>
    <property type="match status" value="1"/>
</dbReference>
<comment type="caution">
    <text evidence="5">The sequence shown here is derived from an EMBL/GenBank/DDBJ whole genome shotgun (WGS) entry which is preliminary data.</text>
</comment>
<dbReference type="SUPFAM" id="SSF52172">
    <property type="entry name" value="CheY-like"/>
    <property type="match status" value="1"/>
</dbReference>
<sequence length="158" mass="17073">MSSSPEQSGVAPEPTAIDKQTSSTPTPDKEVRHLLVEDNRINQIICLKAFKNLGLPCHTAENGKEAVDIYKADPEKCRFILMDLSMPIMGGIAASREIREHEKEHGLQPAVIVALLVSSMGADDPNGEKAKVEGGMNAMIEKPILSGPLKALLESYPI</sequence>
<keyword evidence="6" id="KW-1185">Reference proteome</keyword>
<keyword evidence="1 2" id="KW-0597">Phosphoprotein</keyword>
<accession>A0A3M2S328</accession>
<dbReference type="STRING" id="2010991.A0A3M2S328"/>
<dbReference type="Gene3D" id="3.40.50.2300">
    <property type="match status" value="1"/>
</dbReference>
<evidence type="ECO:0000256" key="1">
    <source>
        <dbReference type="ARBA" id="ARBA00022553"/>
    </source>
</evidence>
<protein>
    <recommendedName>
        <fullName evidence="4">Response regulatory domain-containing protein</fullName>
    </recommendedName>
</protein>
<proteinExistence type="predicted"/>
<dbReference type="Pfam" id="PF00072">
    <property type="entry name" value="Response_reg"/>
    <property type="match status" value="1"/>
</dbReference>
<dbReference type="InterPro" id="IPR011006">
    <property type="entry name" value="CheY-like_superfamily"/>
</dbReference>
<dbReference type="EMBL" id="NKUJ01000151">
    <property type="protein sequence ID" value="RMJ11946.1"/>
    <property type="molecule type" value="Genomic_DNA"/>
</dbReference>
<gene>
    <name evidence="5" type="ORF">CDV36_008397</name>
</gene>
<dbReference type="CDD" id="cd17546">
    <property type="entry name" value="REC_hyHK_CKI1_RcsC-like"/>
    <property type="match status" value="1"/>
</dbReference>
<evidence type="ECO:0000313" key="6">
    <source>
        <dbReference type="Proteomes" id="UP000277212"/>
    </source>
</evidence>
<reference evidence="5 6" key="1">
    <citation type="submission" date="2017-06" db="EMBL/GenBank/DDBJ databases">
        <title>Comparative genomic analysis of Ambrosia Fusariam Clade fungi.</title>
        <authorList>
            <person name="Stajich J.E."/>
            <person name="Carrillo J."/>
            <person name="Kijimoto T."/>
            <person name="Eskalen A."/>
            <person name="O'Donnell K."/>
            <person name="Kasson M."/>
        </authorList>
    </citation>
    <scope>NUCLEOTIDE SEQUENCE [LARGE SCALE GENOMIC DNA]</scope>
    <source>
        <strain evidence="5">UCR3666</strain>
    </source>
</reference>
<dbReference type="PANTHER" id="PTHR43719:SF28">
    <property type="entry name" value="PEROXIDE STRESS-ACTIVATED HISTIDINE KINASE MAK1-RELATED"/>
    <property type="match status" value="1"/>
</dbReference>